<evidence type="ECO:0000313" key="5">
    <source>
        <dbReference type="Proteomes" id="UP000515947"/>
    </source>
</evidence>
<feature type="region of interest" description="Disordered" evidence="1">
    <location>
        <begin position="22"/>
        <end position="72"/>
    </location>
</feature>
<evidence type="ECO:0000256" key="2">
    <source>
        <dbReference type="SAM" id="SignalP"/>
    </source>
</evidence>
<feature type="compositionally biased region" description="Low complexity" evidence="1">
    <location>
        <begin position="22"/>
        <end position="61"/>
    </location>
</feature>
<evidence type="ECO:0000256" key="1">
    <source>
        <dbReference type="SAM" id="MobiDB-lite"/>
    </source>
</evidence>
<dbReference type="AlphaFoldDB" id="A0A7G9RCL1"/>
<dbReference type="RefSeq" id="WP_187579178.1">
    <property type="nucleotide sequence ID" value="NZ_CP060713.1"/>
</dbReference>
<sequence length="294" mass="30529">MSARSTVLASLVAAVLLAGCTSSSGPSGSGSTAAGAPSDVTSTSSDGTSPGSGSSSPAAGETPPPAPPDGACYRLTFAQAAEPSDDSSPVPCSGKHDTQTFYVGSFDTVVEGHSVAVDSDHVQQQIESTCREELARFLGGTTEARRLSRLTDVWFAPTLEQGDQGARWFRCDVVALASEGGLASLPPPRRLRGVLDGGGATPYGLCGTAAPGDKGFERVICSKPHRWRAIGTIPLADAAGYPGRSKVSAAGDAPCKELARSRAGDPLTFEYGWEWPTRDQWEAGRRYGYCWAPD</sequence>
<keyword evidence="5" id="KW-1185">Reference proteome</keyword>
<dbReference type="Pfam" id="PF13845">
    <property type="entry name" value="Septum_form"/>
    <property type="match status" value="1"/>
</dbReference>
<dbReference type="Proteomes" id="UP000515947">
    <property type="component" value="Chromosome"/>
</dbReference>
<evidence type="ECO:0000313" key="4">
    <source>
        <dbReference type="EMBL" id="QNN53336.1"/>
    </source>
</evidence>
<protein>
    <submittedName>
        <fullName evidence="4">Septum formation family protein</fullName>
    </submittedName>
</protein>
<keyword evidence="2" id="KW-0732">Signal</keyword>
<feature type="signal peptide" evidence="2">
    <location>
        <begin position="1"/>
        <end position="24"/>
    </location>
</feature>
<feature type="chain" id="PRO_5039422298" evidence="2">
    <location>
        <begin position="25"/>
        <end position="294"/>
    </location>
</feature>
<evidence type="ECO:0000259" key="3">
    <source>
        <dbReference type="Pfam" id="PF13845"/>
    </source>
</evidence>
<organism evidence="4 5">
    <name type="scientific">Nocardioides mesophilus</name>
    <dbReference type="NCBI Taxonomy" id="433659"/>
    <lineage>
        <taxon>Bacteria</taxon>
        <taxon>Bacillati</taxon>
        <taxon>Actinomycetota</taxon>
        <taxon>Actinomycetes</taxon>
        <taxon>Propionibacteriales</taxon>
        <taxon>Nocardioidaceae</taxon>
        <taxon>Nocardioides</taxon>
    </lineage>
</organism>
<dbReference type="PROSITE" id="PS51257">
    <property type="entry name" value="PROKAR_LIPOPROTEIN"/>
    <property type="match status" value="1"/>
</dbReference>
<dbReference type="InterPro" id="IPR026004">
    <property type="entry name" value="Septum_form"/>
</dbReference>
<name>A0A7G9RCL1_9ACTN</name>
<dbReference type="EMBL" id="CP060713">
    <property type="protein sequence ID" value="QNN53336.1"/>
    <property type="molecule type" value="Genomic_DNA"/>
</dbReference>
<reference evidence="4 5" key="1">
    <citation type="submission" date="2020-08" db="EMBL/GenBank/DDBJ databases">
        <title>Genome sequence of Nocardioides mesophilus KACC 16243T.</title>
        <authorList>
            <person name="Hyun D.-W."/>
            <person name="Bae J.-W."/>
        </authorList>
    </citation>
    <scope>NUCLEOTIDE SEQUENCE [LARGE SCALE GENOMIC DNA]</scope>
    <source>
        <strain evidence="4 5">KACC 16243</strain>
    </source>
</reference>
<dbReference type="KEGG" id="nmes:H9L09_02360"/>
<accession>A0A7G9RCL1</accession>
<proteinExistence type="predicted"/>
<gene>
    <name evidence="4" type="ORF">H9L09_02360</name>
</gene>
<feature type="domain" description="Septum formation-related" evidence="3">
    <location>
        <begin position="70"/>
        <end position="290"/>
    </location>
</feature>